<evidence type="ECO:0000313" key="2">
    <source>
        <dbReference type="EMBL" id="TAA47752.1"/>
    </source>
</evidence>
<dbReference type="EMBL" id="SHLY01000001">
    <property type="protein sequence ID" value="TAA47752.1"/>
    <property type="molecule type" value="Genomic_DNA"/>
</dbReference>
<dbReference type="RefSeq" id="WP_130565315.1">
    <property type="nucleotide sequence ID" value="NZ_SHLY01000001.1"/>
</dbReference>
<name>A0ABY1WTA1_9GAMM</name>
<feature type="domain" description="Glycosyltransferase 2-like" evidence="1">
    <location>
        <begin position="4"/>
        <end position="153"/>
    </location>
</feature>
<evidence type="ECO:0000313" key="3">
    <source>
        <dbReference type="Proteomes" id="UP000292544"/>
    </source>
</evidence>
<accession>A0ABY1WTA1</accession>
<keyword evidence="3" id="KW-1185">Reference proteome</keyword>
<dbReference type="PANTHER" id="PTHR43685:SF2">
    <property type="entry name" value="GLYCOSYLTRANSFERASE 2-LIKE DOMAIN-CONTAINING PROTEIN"/>
    <property type="match status" value="1"/>
</dbReference>
<organism evidence="2 3">
    <name type="scientific">Corallincola spongiicola</name>
    <dbReference type="NCBI Taxonomy" id="2520508"/>
    <lineage>
        <taxon>Bacteria</taxon>
        <taxon>Pseudomonadati</taxon>
        <taxon>Pseudomonadota</taxon>
        <taxon>Gammaproteobacteria</taxon>
        <taxon>Alteromonadales</taxon>
        <taxon>Psychromonadaceae</taxon>
        <taxon>Corallincola</taxon>
    </lineage>
</organism>
<protein>
    <submittedName>
        <fullName evidence="2">Glycosyltransferase family 2 protein</fullName>
    </submittedName>
</protein>
<dbReference type="InterPro" id="IPR050834">
    <property type="entry name" value="Glycosyltransf_2"/>
</dbReference>
<dbReference type="SUPFAM" id="SSF53448">
    <property type="entry name" value="Nucleotide-diphospho-sugar transferases"/>
    <property type="match status" value="1"/>
</dbReference>
<evidence type="ECO:0000259" key="1">
    <source>
        <dbReference type="Pfam" id="PF00535"/>
    </source>
</evidence>
<dbReference type="Proteomes" id="UP000292544">
    <property type="component" value="Unassembled WGS sequence"/>
</dbReference>
<sequence length="321" mass="36349">MNISAVIPCYNGEKFLREAVASINSQTYLPSELVIVNDGSTDSSLAILEELTASSDVPIVVVSQVNHGVSAARNVGIGAASGDWIAFLDVDDIWLPEMLATKVSFAKRVGMTSGLICCNYYVDEQTEAAKKHNESTVVSKVHDRLLKGPEFQRFFIEENFIGTATVMMFSRIDALRAGGFDYFMKHSEEFDFMLRFTCEYDVLVLSEPLAIKRHHGDNLSNNKELYFYSHAFSCLRNLKYEKQYSRSGFNDEIKKLMRVDADRFVTGYCNEVYELSSFRGVHIYIKSFFSMNSFSGFANHFIGFLKKLIRTLSFGLVKNRT</sequence>
<dbReference type="Gene3D" id="3.90.550.10">
    <property type="entry name" value="Spore Coat Polysaccharide Biosynthesis Protein SpsA, Chain A"/>
    <property type="match status" value="1"/>
</dbReference>
<dbReference type="PANTHER" id="PTHR43685">
    <property type="entry name" value="GLYCOSYLTRANSFERASE"/>
    <property type="match status" value="1"/>
</dbReference>
<gene>
    <name evidence="2" type="ORF">EXY25_00435</name>
</gene>
<dbReference type="InterPro" id="IPR029044">
    <property type="entry name" value="Nucleotide-diphossugar_trans"/>
</dbReference>
<dbReference type="CDD" id="cd00761">
    <property type="entry name" value="Glyco_tranf_GTA_type"/>
    <property type="match status" value="1"/>
</dbReference>
<dbReference type="InterPro" id="IPR001173">
    <property type="entry name" value="Glyco_trans_2-like"/>
</dbReference>
<reference evidence="3" key="1">
    <citation type="submission" date="2019-02" db="EMBL/GenBank/DDBJ databases">
        <title>Draft genome sequence of Muricauda sp. 176CP4-71.</title>
        <authorList>
            <person name="Park J.-S."/>
        </authorList>
    </citation>
    <scope>NUCLEOTIDE SEQUENCE [LARGE SCALE GENOMIC DNA]</scope>
    <source>
        <strain evidence="3">176GS2-150</strain>
    </source>
</reference>
<proteinExistence type="predicted"/>
<dbReference type="Pfam" id="PF00535">
    <property type="entry name" value="Glycos_transf_2"/>
    <property type="match status" value="1"/>
</dbReference>
<comment type="caution">
    <text evidence="2">The sequence shown here is derived from an EMBL/GenBank/DDBJ whole genome shotgun (WGS) entry which is preliminary data.</text>
</comment>